<proteinExistence type="predicted"/>
<dbReference type="EMBL" id="CP163444">
    <property type="protein sequence ID" value="XDQ75220.1"/>
    <property type="molecule type" value="Genomic_DNA"/>
</dbReference>
<dbReference type="AlphaFoldDB" id="A0AB39T6Y8"/>
<protein>
    <submittedName>
        <fullName evidence="1">Uncharacterized protein</fullName>
    </submittedName>
</protein>
<name>A0AB39T6Y8_9ACTN</name>
<reference evidence="1" key="1">
    <citation type="submission" date="2024-07" db="EMBL/GenBank/DDBJ databases">
        <authorList>
            <person name="Yu S.T."/>
        </authorList>
    </citation>
    <scope>NUCLEOTIDE SEQUENCE</scope>
    <source>
        <strain evidence="1">R44</strain>
    </source>
</reference>
<sequence length="163" mass="17043">MAERTLGEGMLEEVVTALAATGGAAVVQAAGTDAWGAFRNAVARWFGRGRPEREQAEIERLDRTAAALEAGHEVDHAREEGLWQARFEALFESMDEAGRAQAATELRSLLATHVPVGPVVAADRAGLSIGGDVDVRADRGSVAALRMGDVVLGSPSKPGPDEG</sequence>
<gene>
    <name evidence="1" type="ORF">AB5J54_33915</name>
</gene>
<dbReference type="RefSeq" id="WP_369147742.1">
    <property type="nucleotide sequence ID" value="NZ_CP163444.1"/>
</dbReference>
<evidence type="ECO:0000313" key="1">
    <source>
        <dbReference type="EMBL" id="XDQ75220.1"/>
    </source>
</evidence>
<accession>A0AB39T6Y8</accession>
<organism evidence="1">
    <name type="scientific">Streptomyces sp. R44</name>
    <dbReference type="NCBI Taxonomy" id="3238633"/>
    <lineage>
        <taxon>Bacteria</taxon>
        <taxon>Bacillati</taxon>
        <taxon>Actinomycetota</taxon>
        <taxon>Actinomycetes</taxon>
        <taxon>Kitasatosporales</taxon>
        <taxon>Streptomycetaceae</taxon>
        <taxon>Streptomyces</taxon>
    </lineage>
</organism>